<feature type="transmembrane region" description="Helical" evidence="1">
    <location>
        <begin position="194"/>
        <end position="212"/>
    </location>
</feature>
<evidence type="ECO:0000259" key="2">
    <source>
        <dbReference type="Pfam" id="PF19053"/>
    </source>
</evidence>
<proteinExistence type="predicted"/>
<organism evidence="3 4">
    <name type="scientific">Saccharopolyspora gregorii</name>
    <dbReference type="NCBI Taxonomy" id="33914"/>
    <lineage>
        <taxon>Bacteria</taxon>
        <taxon>Bacillati</taxon>
        <taxon>Actinomycetota</taxon>
        <taxon>Actinomycetes</taxon>
        <taxon>Pseudonocardiales</taxon>
        <taxon>Pseudonocardiaceae</taxon>
        <taxon>Saccharopolyspora</taxon>
    </lineage>
</organism>
<dbReference type="Proteomes" id="UP001500483">
    <property type="component" value="Unassembled WGS sequence"/>
</dbReference>
<evidence type="ECO:0000313" key="3">
    <source>
        <dbReference type="EMBL" id="GAA3357937.1"/>
    </source>
</evidence>
<evidence type="ECO:0000313" key="4">
    <source>
        <dbReference type="Proteomes" id="UP001500483"/>
    </source>
</evidence>
<feature type="transmembrane region" description="Helical" evidence="1">
    <location>
        <begin position="350"/>
        <end position="370"/>
    </location>
</feature>
<accession>A0ABP6RNL1</accession>
<gene>
    <name evidence="3" type="ORF">GCM10020366_27980</name>
</gene>
<feature type="transmembrane region" description="Helical" evidence="1">
    <location>
        <begin position="300"/>
        <end position="319"/>
    </location>
</feature>
<feature type="transmembrane region" description="Helical" evidence="1">
    <location>
        <begin position="144"/>
        <end position="163"/>
    </location>
</feature>
<dbReference type="InterPro" id="IPR024962">
    <property type="entry name" value="YukD-like"/>
</dbReference>
<reference evidence="4" key="1">
    <citation type="journal article" date="2019" name="Int. J. Syst. Evol. Microbiol.">
        <title>The Global Catalogue of Microorganisms (GCM) 10K type strain sequencing project: providing services to taxonomists for standard genome sequencing and annotation.</title>
        <authorList>
            <consortium name="The Broad Institute Genomics Platform"/>
            <consortium name="The Broad Institute Genome Sequencing Center for Infectious Disease"/>
            <person name="Wu L."/>
            <person name="Ma J."/>
        </authorList>
    </citation>
    <scope>NUCLEOTIDE SEQUENCE [LARGE SCALE GENOMIC DNA]</scope>
    <source>
        <strain evidence="4">JCM 9687</strain>
    </source>
</reference>
<feature type="transmembrane region" description="Helical" evidence="1">
    <location>
        <begin position="170"/>
        <end position="188"/>
    </location>
</feature>
<feature type="transmembrane region" description="Helical" evidence="1">
    <location>
        <begin position="219"/>
        <end position="238"/>
    </location>
</feature>
<feature type="domain" description="EccD-like transmembrane" evidence="2">
    <location>
        <begin position="118"/>
        <end position="435"/>
    </location>
</feature>
<evidence type="ECO:0000256" key="1">
    <source>
        <dbReference type="SAM" id="Phobius"/>
    </source>
</evidence>
<feature type="transmembrane region" description="Helical" evidence="1">
    <location>
        <begin position="244"/>
        <end position="266"/>
    </location>
</feature>
<dbReference type="Pfam" id="PF19053">
    <property type="entry name" value="EccD"/>
    <property type="match status" value="1"/>
</dbReference>
<feature type="transmembrane region" description="Helical" evidence="1">
    <location>
        <begin position="376"/>
        <end position="396"/>
    </location>
</feature>
<feature type="transmembrane region" description="Helical" evidence="1">
    <location>
        <begin position="325"/>
        <end position="343"/>
    </location>
</feature>
<keyword evidence="1" id="KW-0812">Transmembrane</keyword>
<protein>
    <recommendedName>
        <fullName evidence="2">EccD-like transmembrane domain-containing protein</fullName>
    </recommendedName>
</protein>
<keyword evidence="1" id="KW-0472">Membrane</keyword>
<feature type="transmembrane region" description="Helical" evidence="1">
    <location>
        <begin position="416"/>
        <end position="433"/>
    </location>
</feature>
<dbReference type="Pfam" id="PF08817">
    <property type="entry name" value="YukD"/>
    <property type="match status" value="1"/>
</dbReference>
<dbReference type="EMBL" id="BAAAYK010000038">
    <property type="protein sequence ID" value="GAA3357937.1"/>
    <property type="molecule type" value="Genomic_DNA"/>
</dbReference>
<dbReference type="RefSeq" id="WP_344926898.1">
    <property type="nucleotide sequence ID" value="NZ_BAAAYK010000038.1"/>
</dbReference>
<name>A0ABP6RNL1_9PSEU</name>
<keyword evidence="1" id="KW-1133">Transmembrane helix</keyword>
<comment type="caution">
    <text evidence="3">The sequence shown here is derived from an EMBL/GenBank/DDBJ whole genome shotgun (WGS) entry which is preliminary data.</text>
</comment>
<dbReference type="InterPro" id="IPR044049">
    <property type="entry name" value="EccD_transm"/>
</dbReference>
<dbReference type="Gene3D" id="3.10.20.90">
    <property type="entry name" value="Phosphatidylinositol 3-kinase Catalytic Subunit, Chain A, domain 1"/>
    <property type="match status" value="1"/>
</dbReference>
<sequence length="439" mass="45338">MTGPSAAGTLTRLTLATPWRRVDLVLPAETPLGELLPEIVRILGFPTPPTPESYRLSLIDGRVVELTESLRSSGIPDGALVRVDRVSDAPMPAVVHDVTEEVADDLERRPGRWGDGARRWVATAAIAATTAWAGFLAVAAVPPVALLVVGLMLLAAGTGAALAGARVVGTAVLVAGASVAAMSVPFWLEPWPQRWAAWVLIAGVLVLAAGAANSRFRAAATGAGVLFGMLLLWVVPLVSGFDVVGTATVTGIVSTVLLGLLPRLALVTSGLTRLDDVRAGEQPVARTSVRAALDSAHRGLALAVVFTAASAALAGWHLAHAANGWAIALACLLGVTTFARVRACPLTVEVISLVTAALVIVGGLVRHWSLVSPSQWWGGVLAALALSGAGLVALAYRPAAHTRARARQVVDRVEGVAVVAMVPVAVGVFGLYQDLLQLF</sequence>
<keyword evidence="4" id="KW-1185">Reference proteome</keyword>